<accession>A0A6H5IK20</accession>
<name>A0A6H5IK20_9HYME</name>
<keyword evidence="3" id="KW-1185">Reference proteome</keyword>
<evidence type="ECO:0000313" key="3">
    <source>
        <dbReference type="Proteomes" id="UP000479190"/>
    </source>
</evidence>
<protein>
    <submittedName>
        <fullName evidence="2">Uncharacterized protein</fullName>
    </submittedName>
</protein>
<feature type="region of interest" description="Disordered" evidence="1">
    <location>
        <begin position="40"/>
        <end position="91"/>
    </location>
</feature>
<dbReference type="Proteomes" id="UP000479190">
    <property type="component" value="Unassembled WGS sequence"/>
</dbReference>
<feature type="compositionally biased region" description="Polar residues" evidence="1">
    <location>
        <begin position="65"/>
        <end position="83"/>
    </location>
</feature>
<organism evidence="2 3">
    <name type="scientific">Trichogramma brassicae</name>
    <dbReference type="NCBI Taxonomy" id="86971"/>
    <lineage>
        <taxon>Eukaryota</taxon>
        <taxon>Metazoa</taxon>
        <taxon>Ecdysozoa</taxon>
        <taxon>Arthropoda</taxon>
        <taxon>Hexapoda</taxon>
        <taxon>Insecta</taxon>
        <taxon>Pterygota</taxon>
        <taxon>Neoptera</taxon>
        <taxon>Endopterygota</taxon>
        <taxon>Hymenoptera</taxon>
        <taxon>Apocrita</taxon>
        <taxon>Proctotrupomorpha</taxon>
        <taxon>Chalcidoidea</taxon>
        <taxon>Trichogrammatidae</taxon>
        <taxon>Trichogramma</taxon>
    </lineage>
</organism>
<proteinExistence type="predicted"/>
<feature type="compositionally biased region" description="Basic residues" evidence="1">
    <location>
        <begin position="50"/>
        <end position="59"/>
    </location>
</feature>
<dbReference type="EMBL" id="CADCXV010000917">
    <property type="protein sequence ID" value="CAB0038573.1"/>
    <property type="molecule type" value="Genomic_DNA"/>
</dbReference>
<sequence length="91" mass="10023">MCIALVEGRSSTAFEITAARVSSPCDYVRTRRRTISARCEQTDEEENKNKKNIKKKKKNGKELVSSASCTSGTRASSSCATHTHTPRMDAL</sequence>
<reference evidence="2 3" key="1">
    <citation type="submission" date="2020-02" db="EMBL/GenBank/DDBJ databases">
        <authorList>
            <person name="Ferguson B K."/>
        </authorList>
    </citation>
    <scope>NUCLEOTIDE SEQUENCE [LARGE SCALE GENOMIC DNA]</scope>
</reference>
<gene>
    <name evidence="2" type="ORF">TBRA_LOCUS10351</name>
</gene>
<evidence type="ECO:0000256" key="1">
    <source>
        <dbReference type="SAM" id="MobiDB-lite"/>
    </source>
</evidence>
<dbReference type="AlphaFoldDB" id="A0A6H5IK20"/>
<evidence type="ECO:0000313" key="2">
    <source>
        <dbReference type="EMBL" id="CAB0038573.1"/>
    </source>
</evidence>